<dbReference type="EMBL" id="FNZR01000010">
    <property type="protein sequence ID" value="SEL80527.1"/>
    <property type="molecule type" value="Genomic_DNA"/>
</dbReference>
<feature type="domain" description="Glycosyl transferase family 1" evidence="3">
    <location>
        <begin position="195"/>
        <end position="353"/>
    </location>
</feature>
<evidence type="ECO:0000259" key="3">
    <source>
        <dbReference type="Pfam" id="PF00534"/>
    </source>
</evidence>
<dbReference type="Pfam" id="PF00534">
    <property type="entry name" value="Glycos_transf_1"/>
    <property type="match status" value="1"/>
</dbReference>
<dbReference type="GO" id="GO:0016757">
    <property type="term" value="F:glycosyltransferase activity"/>
    <property type="evidence" value="ECO:0007669"/>
    <property type="project" value="UniProtKB-KW"/>
</dbReference>
<dbReference type="OrthoDB" id="9811902at2"/>
<dbReference type="AlphaFoldDB" id="A0A1H7T9L6"/>
<proteinExistence type="predicted"/>
<dbReference type="STRING" id="332977.SAMN05421740_110124"/>
<sequence>MKKIYKVAHLTSVHPRYDNRILYKQCVSLAKAGFQTYLIVADGKQDEVFRGVQIIDVGAKRNLLYRITRIACKIYKRAKKINADIYQIHDPELLLVAYWLNIRGKKVIYDVHEDYRTSIGQKKYLNVFLKKLFTAIYILLERRAAENFTILLAEKYYKEYLPNGYTILNYPILEKTDTEKKREYNLPPTGNDIKLLYTGNITEVRGALTQSILVDKVTDVSVTFIGYCTEDLAKRIWQQVDRKNAIVIIGINEYIPQDKIKDAYKSGDWLAGIALFPKTKHYEKKELTKFFEYMLNGLPIICSDFPAWKQFVEDNQCGIAVDPLNYTEIQKAIDKLLQNAELRSFMGSNGRRRVTSELNWASQEKLLVGIYNHLIDGYK</sequence>
<dbReference type="InterPro" id="IPR001296">
    <property type="entry name" value="Glyco_trans_1"/>
</dbReference>
<organism evidence="4 5">
    <name type="scientific">Parapedobacter koreensis</name>
    <dbReference type="NCBI Taxonomy" id="332977"/>
    <lineage>
        <taxon>Bacteria</taxon>
        <taxon>Pseudomonadati</taxon>
        <taxon>Bacteroidota</taxon>
        <taxon>Sphingobacteriia</taxon>
        <taxon>Sphingobacteriales</taxon>
        <taxon>Sphingobacteriaceae</taxon>
        <taxon>Parapedobacter</taxon>
    </lineage>
</organism>
<dbReference type="Proteomes" id="UP000198916">
    <property type="component" value="Unassembled WGS sequence"/>
</dbReference>
<keyword evidence="2 4" id="KW-0808">Transferase</keyword>
<evidence type="ECO:0000256" key="1">
    <source>
        <dbReference type="ARBA" id="ARBA00022676"/>
    </source>
</evidence>
<dbReference type="PANTHER" id="PTHR12526:SF629">
    <property type="entry name" value="TEICHURONIC ACID BIOSYNTHESIS GLYCOSYLTRANSFERASE TUAH-RELATED"/>
    <property type="match status" value="1"/>
</dbReference>
<dbReference type="SUPFAM" id="SSF53756">
    <property type="entry name" value="UDP-Glycosyltransferase/glycogen phosphorylase"/>
    <property type="match status" value="1"/>
</dbReference>
<accession>A0A1H7T9L6</accession>
<gene>
    <name evidence="4" type="ORF">SAMN05421740_110124</name>
</gene>
<keyword evidence="5" id="KW-1185">Reference proteome</keyword>
<dbReference type="RefSeq" id="WP_090608388.1">
    <property type="nucleotide sequence ID" value="NZ_FNZR01000010.1"/>
</dbReference>
<protein>
    <submittedName>
        <fullName evidence="4">Glycosyltransferase involved in cell wall bisynthesis</fullName>
    </submittedName>
</protein>
<keyword evidence="1" id="KW-0328">Glycosyltransferase</keyword>
<evidence type="ECO:0000313" key="4">
    <source>
        <dbReference type="EMBL" id="SEL80527.1"/>
    </source>
</evidence>
<dbReference type="Gene3D" id="3.40.50.2000">
    <property type="entry name" value="Glycogen Phosphorylase B"/>
    <property type="match status" value="2"/>
</dbReference>
<evidence type="ECO:0000256" key="2">
    <source>
        <dbReference type="ARBA" id="ARBA00022679"/>
    </source>
</evidence>
<dbReference type="PANTHER" id="PTHR12526">
    <property type="entry name" value="GLYCOSYLTRANSFERASE"/>
    <property type="match status" value="1"/>
</dbReference>
<evidence type="ECO:0000313" key="5">
    <source>
        <dbReference type="Proteomes" id="UP000198916"/>
    </source>
</evidence>
<reference evidence="5" key="1">
    <citation type="submission" date="2016-10" db="EMBL/GenBank/DDBJ databases">
        <authorList>
            <person name="Varghese N."/>
            <person name="Submissions S."/>
        </authorList>
    </citation>
    <scope>NUCLEOTIDE SEQUENCE [LARGE SCALE GENOMIC DNA]</scope>
    <source>
        <strain evidence="5">Jip14</strain>
    </source>
</reference>
<name>A0A1H7T9L6_9SPHI</name>